<dbReference type="SUPFAM" id="SSF55729">
    <property type="entry name" value="Acyl-CoA N-acyltransferases (Nat)"/>
    <property type="match status" value="1"/>
</dbReference>
<dbReference type="Pfam" id="PF00583">
    <property type="entry name" value="Acetyltransf_1"/>
    <property type="match status" value="1"/>
</dbReference>
<dbReference type="CDD" id="cd04301">
    <property type="entry name" value="NAT_SF"/>
    <property type="match status" value="1"/>
</dbReference>
<dbReference type="GO" id="GO:0016747">
    <property type="term" value="F:acyltransferase activity, transferring groups other than amino-acyl groups"/>
    <property type="evidence" value="ECO:0007669"/>
    <property type="project" value="InterPro"/>
</dbReference>
<dbReference type="Gene3D" id="3.40.630.30">
    <property type="match status" value="1"/>
</dbReference>
<organism evidence="2">
    <name type="scientific">Phage sp. ctL4h4</name>
    <dbReference type="NCBI Taxonomy" id="2828005"/>
    <lineage>
        <taxon>Viruses</taxon>
    </lineage>
</organism>
<dbReference type="InterPro" id="IPR016181">
    <property type="entry name" value="Acyl_CoA_acyltransferase"/>
</dbReference>
<dbReference type="PROSITE" id="PS51186">
    <property type="entry name" value="GNAT"/>
    <property type="match status" value="1"/>
</dbReference>
<proteinExistence type="predicted"/>
<dbReference type="EMBL" id="BK032819">
    <property type="protein sequence ID" value="DAF62022.1"/>
    <property type="molecule type" value="Genomic_DNA"/>
</dbReference>
<evidence type="ECO:0000259" key="1">
    <source>
        <dbReference type="PROSITE" id="PS51186"/>
    </source>
</evidence>
<sequence length="108" mass="12553">MKEEFIYHKADDHTSIMTSNGEGICHVAIDKIEKSCAYIYDVSVEEKHRRKGYGNKLIEEAENVARNLGANVVSLLAEKDKFTVDWYKRKGYKPLFSDEKYITLYKNI</sequence>
<evidence type="ECO:0000313" key="2">
    <source>
        <dbReference type="EMBL" id="DAF62022.1"/>
    </source>
</evidence>
<reference evidence="2" key="1">
    <citation type="journal article" date="2021" name="Proc. Natl. Acad. Sci. U.S.A.">
        <title>A Catalog of Tens of Thousands of Viruses from Human Metagenomes Reveals Hidden Associations with Chronic Diseases.</title>
        <authorList>
            <person name="Tisza M.J."/>
            <person name="Buck C.B."/>
        </authorList>
    </citation>
    <scope>NUCLEOTIDE SEQUENCE</scope>
    <source>
        <strain evidence="2">CtL4h4</strain>
    </source>
</reference>
<name>A0A8S5TFH9_9VIRU</name>
<accession>A0A8S5TFH9</accession>
<dbReference type="InterPro" id="IPR000182">
    <property type="entry name" value="GNAT_dom"/>
</dbReference>
<feature type="domain" description="N-acetyltransferase" evidence="1">
    <location>
        <begin position="1"/>
        <end position="108"/>
    </location>
</feature>
<protein>
    <submittedName>
        <fullName evidence="2">Acetyltransferase domain containing protein</fullName>
    </submittedName>
</protein>